<dbReference type="SUPFAM" id="SSF51735">
    <property type="entry name" value="NAD(P)-binding Rossmann-fold domains"/>
    <property type="match status" value="1"/>
</dbReference>
<dbReference type="InterPro" id="IPR036291">
    <property type="entry name" value="NAD(P)-bd_dom_sf"/>
</dbReference>
<evidence type="ECO:0000313" key="4">
    <source>
        <dbReference type="Proteomes" id="UP000323994"/>
    </source>
</evidence>
<keyword evidence="4" id="KW-1185">Reference proteome</keyword>
<dbReference type="PANTHER" id="PTHR43000">
    <property type="entry name" value="DTDP-D-GLUCOSE 4,6-DEHYDRATASE-RELATED"/>
    <property type="match status" value="1"/>
</dbReference>
<dbReference type="Gene3D" id="3.40.50.720">
    <property type="entry name" value="NAD(P)-binding Rossmann-like Domain"/>
    <property type="match status" value="1"/>
</dbReference>
<dbReference type="AlphaFoldDB" id="A0A5M8QX89"/>
<comment type="similarity">
    <text evidence="1">Belongs to the NAD(P)-dependent epimerase/dehydratase family.</text>
</comment>
<proteinExistence type="inferred from homology"/>
<dbReference type="SUPFAM" id="SSF51445">
    <property type="entry name" value="(Trans)glycosidases"/>
    <property type="match status" value="1"/>
</dbReference>
<dbReference type="InterPro" id="IPR001509">
    <property type="entry name" value="Epimerase_deHydtase"/>
</dbReference>
<dbReference type="OrthoDB" id="9810015at2"/>
<feature type="domain" description="NAD-dependent epimerase/dehydratase" evidence="2">
    <location>
        <begin position="332"/>
        <end position="592"/>
    </location>
</feature>
<dbReference type="EMBL" id="VBSN01000038">
    <property type="protein sequence ID" value="KAA6439033.1"/>
    <property type="molecule type" value="Genomic_DNA"/>
</dbReference>
<evidence type="ECO:0000256" key="1">
    <source>
        <dbReference type="ARBA" id="ARBA00007637"/>
    </source>
</evidence>
<dbReference type="Pfam" id="PF01370">
    <property type="entry name" value="Epimerase"/>
    <property type="match status" value="1"/>
</dbReference>
<reference evidence="3 4" key="1">
    <citation type="submission" date="2019-05" db="EMBL/GenBank/DDBJ databases">
        <authorList>
            <person name="Qu J.-H."/>
        </authorList>
    </citation>
    <scope>NUCLEOTIDE SEQUENCE [LARGE SCALE GENOMIC DNA]</scope>
    <source>
        <strain evidence="3 4">NS28</strain>
    </source>
</reference>
<accession>A0A5M8QX89</accession>
<dbReference type="InterPro" id="IPR017853">
    <property type="entry name" value="GH"/>
</dbReference>
<dbReference type="Gene3D" id="3.20.20.80">
    <property type="entry name" value="Glycosidases"/>
    <property type="match status" value="1"/>
</dbReference>
<name>A0A5M8QX89_9BACT</name>
<gene>
    <name evidence="3" type="ORF">FEM33_12150</name>
</gene>
<comment type="caution">
    <text evidence="3">The sequence shown here is derived from an EMBL/GenBank/DDBJ whole genome shotgun (WGS) entry which is preliminary data.</text>
</comment>
<dbReference type="Proteomes" id="UP000323994">
    <property type="component" value="Unassembled WGS sequence"/>
</dbReference>
<evidence type="ECO:0000259" key="2">
    <source>
        <dbReference type="Pfam" id="PF01370"/>
    </source>
</evidence>
<sequence length="685" mass="78011">MVQDISLNRKDMEHANSVGIVQWFHINQHREVERVVEDFQKLGVTHIRTNVSWADWHLPEGKAWYDWLFATLGDQLQVLPCILYTPPSIAVKPKSSAPPQNPKDFADFVDTIITEYGQYFDYIELWNEPNNMAEYDFTLDPQWDTFCEMVGSAANWSRQKGKKTVLGGMSPIDANWLREMFRKGLMEHIDVVGVHGFPDVFDSNWEGWSAEISKVQNVLDEHQSPAKIWITEAGFSTWQKNERKQVKEFINALEADAERMYWYSLEDLSAELPAVDRFHLDEREYAFGMKNPNGSPKLLYTLLSTKGLSGISNYEWMTRPLEENSFTENYTLITGGAGFVGINLADKILSQGKPVLIFDNLSRAGVENNLFWLREKYSENLYVMVADIRDKNAVRQAVQNASHIYHFAAQVAVTSSLTDPYHDFEVNALGTLNLLEAIRNTSHQPSIIFTSTNKVYGDLHDLGMLSNESRYYPSNLMVMANGISEERNLDFHSPYGCTKGVADQYILDYARTFGIKSVVFRMSCIYGPHQFGTEDQGWVAHFLIQALKDKPITLYGDGKQVRDILFVDDLVNAFLLAEENINAISGNAYNIGGGPENTVSLLELIEMISMVSGERPEVRLEEWRSSDQKYYVSDFNKFQAVTGWNPVVSPLEGVEKLIEWLQENAISPELKSTGHSEIARKQPVF</sequence>
<evidence type="ECO:0000313" key="3">
    <source>
        <dbReference type="EMBL" id="KAA6439033.1"/>
    </source>
</evidence>
<protein>
    <submittedName>
        <fullName evidence="3">NAD-dependent epimerase/dehydratase family protein</fullName>
    </submittedName>
</protein>
<organism evidence="3 4">
    <name type="scientific">Dyadobacter flavalbus</name>
    <dbReference type="NCBI Taxonomy" id="2579942"/>
    <lineage>
        <taxon>Bacteria</taxon>
        <taxon>Pseudomonadati</taxon>
        <taxon>Bacteroidota</taxon>
        <taxon>Cytophagia</taxon>
        <taxon>Cytophagales</taxon>
        <taxon>Spirosomataceae</taxon>
        <taxon>Dyadobacter</taxon>
    </lineage>
</organism>